<organism evidence="2 3">
    <name type="scientific">Oryza rufipogon</name>
    <name type="common">Brownbeard rice</name>
    <name type="synonym">Asian wild rice</name>
    <dbReference type="NCBI Taxonomy" id="4529"/>
    <lineage>
        <taxon>Eukaryota</taxon>
        <taxon>Viridiplantae</taxon>
        <taxon>Streptophyta</taxon>
        <taxon>Embryophyta</taxon>
        <taxon>Tracheophyta</taxon>
        <taxon>Spermatophyta</taxon>
        <taxon>Magnoliopsida</taxon>
        <taxon>Liliopsida</taxon>
        <taxon>Poales</taxon>
        <taxon>Poaceae</taxon>
        <taxon>BOP clade</taxon>
        <taxon>Oryzoideae</taxon>
        <taxon>Oryzeae</taxon>
        <taxon>Oryzinae</taxon>
        <taxon>Oryza</taxon>
    </lineage>
</organism>
<dbReference type="AlphaFoldDB" id="A0A0E0Q6T2"/>
<evidence type="ECO:0000256" key="1">
    <source>
        <dbReference type="SAM" id="MobiDB-lite"/>
    </source>
</evidence>
<name>A0A0E0Q6T2_ORYRU</name>
<feature type="region of interest" description="Disordered" evidence="1">
    <location>
        <begin position="45"/>
        <end position="64"/>
    </location>
</feature>
<accession>A0A0E0Q6T2</accession>
<reference evidence="3" key="1">
    <citation type="submission" date="2013-06" db="EMBL/GenBank/DDBJ databases">
        <authorList>
            <person name="Zhao Q."/>
        </authorList>
    </citation>
    <scope>NUCLEOTIDE SEQUENCE</scope>
    <source>
        <strain evidence="3">cv. W1943</strain>
    </source>
</reference>
<evidence type="ECO:0000313" key="3">
    <source>
        <dbReference type="Proteomes" id="UP000008022"/>
    </source>
</evidence>
<protein>
    <submittedName>
        <fullName evidence="2">Uncharacterized protein</fullName>
    </submittedName>
</protein>
<sequence length="79" mass="9030">MHLRLDNSTTKQRTKALLANHDINMQTEGTGRKSVRRRSLPTLTRRRMATEDGRRRDRDGDEVLSTAATTFRQCAATTE</sequence>
<reference evidence="2" key="2">
    <citation type="submission" date="2015-06" db="UniProtKB">
        <authorList>
            <consortium name="EnsemblPlants"/>
        </authorList>
    </citation>
    <scope>IDENTIFICATION</scope>
</reference>
<dbReference type="HOGENOM" id="CLU_2613088_0_0_1"/>
<dbReference type="Proteomes" id="UP000008022">
    <property type="component" value="Unassembled WGS sequence"/>
</dbReference>
<feature type="compositionally biased region" description="Basic and acidic residues" evidence="1">
    <location>
        <begin position="48"/>
        <end position="61"/>
    </location>
</feature>
<evidence type="ECO:0000313" key="2">
    <source>
        <dbReference type="EnsemblPlants" id="ORUFI07G10750.1"/>
    </source>
</evidence>
<proteinExistence type="predicted"/>
<dbReference type="Gramene" id="ORUFI07G10750.1">
    <property type="protein sequence ID" value="ORUFI07G10750.1"/>
    <property type="gene ID" value="ORUFI07G10750"/>
</dbReference>
<dbReference type="EnsemblPlants" id="ORUFI07G10750.1">
    <property type="protein sequence ID" value="ORUFI07G10750.1"/>
    <property type="gene ID" value="ORUFI07G10750"/>
</dbReference>
<keyword evidence="3" id="KW-1185">Reference proteome</keyword>